<dbReference type="PANTHER" id="PTHR34220">
    <property type="entry name" value="SENSOR HISTIDINE KINASE YPDA"/>
    <property type="match status" value="1"/>
</dbReference>
<keyword evidence="4" id="KW-1185">Reference proteome</keyword>
<evidence type="ECO:0000313" key="4">
    <source>
        <dbReference type="Proteomes" id="UP000663090"/>
    </source>
</evidence>
<keyword evidence="1" id="KW-1133">Transmembrane helix</keyword>
<evidence type="ECO:0000256" key="1">
    <source>
        <dbReference type="SAM" id="Phobius"/>
    </source>
</evidence>
<dbReference type="Gene3D" id="3.30.565.10">
    <property type="entry name" value="Histidine kinase-like ATPase, C-terminal domain"/>
    <property type="match status" value="1"/>
</dbReference>
<sequence>MTDFRRLFWKLNTAGWLGYGVVTYATYAPVLVEMTAEQRETMALYKALRMALGFVLSLGLHRICQRVRAGRLPPWSQALLLLLVCWVFGTAWGLLLRVASSSFFPDRTPLDWAMVPRVGQNLGWVFALWCGAYYAVKIWHERQAEERANIEARALANEARLQALQYQLNPHFLFNALNSLRATISEDSGRAQTMVTQLAELLRHTLTGPQQVLIPLEEELESIHNYLALEKVRFEERLQVEVVVSPAAARAYLPALTLQPLVENALKHGSRRDSVLRVTLRADLEGNELRIEVANTGALKHAAEAEGAPRSTRIGLRNVQERLDVLFPSRNSFVLEERDGWVYATLRLKVPDGTTALSAAGR</sequence>
<feature type="domain" description="Signal transduction histidine kinase internal region" evidence="2">
    <location>
        <begin position="159"/>
        <end position="238"/>
    </location>
</feature>
<feature type="transmembrane region" description="Helical" evidence="1">
    <location>
        <begin position="7"/>
        <end position="27"/>
    </location>
</feature>
<evidence type="ECO:0000259" key="2">
    <source>
        <dbReference type="Pfam" id="PF06580"/>
    </source>
</evidence>
<dbReference type="InterPro" id="IPR010559">
    <property type="entry name" value="Sig_transdc_His_kin_internal"/>
</dbReference>
<dbReference type="Pfam" id="PF06580">
    <property type="entry name" value="His_kinase"/>
    <property type="match status" value="1"/>
</dbReference>
<name>A0ABX7N7U2_9BACT</name>
<keyword evidence="3" id="KW-0418">Kinase</keyword>
<dbReference type="PANTHER" id="PTHR34220:SF7">
    <property type="entry name" value="SENSOR HISTIDINE KINASE YPDA"/>
    <property type="match status" value="1"/>
</dbReference>
<evidence type="ECO:0000313" key="3">
    <source>
        <dbReference type="EMBL" id="QSQ13732.1"/>
    </source>
</evidence>
<keyword evidence="3" id="KW-0808">Transferase</keyword>
<proteinExistence type="predicted"/>
<organism evidence="3 4">
    <name type="scientific">Myxococcus landrumensis</name>
    <dbReference type="NCBI Taxonomy" id="2813577"/>
    <lineage>
        <taxon>Bacteria</taxon>
        <taxon>Pseudomonadati</taxon>
        <taxon>Myxococcota</taxon>
        <taxon>Myxococcia</taxon>
        <taxon>Myxococcales</taxon>
        <taxon>Cystobacterineae</taxon>
        <taxon>Myxococcaceae</taxon>
        <taxon>Myxococcus</taxon>
    </lineage>
</organism>
<reference evidence="3 4" key="1">
    <citation type="submission" date="2021-02" db="EMBL/GenBank/DDBJ databases">
        <title>De Novo genome assembly of isolated myxobacteria.</title>
        <authorList>
            <person name="Stevens D.C."/>
        </authorList>
    </citation>
    <scope>NUCLEOTIDE SEQUENCE [LARGE SCALE GENOMIC DNA]</scope>
    <source>
        <strain evidence="3 4">SCHIC003</strain>
    </source>
</reference>
<accession>A0ABX7N7U2</accession>
<gene>
    <name evidence="3" type="ORF">JY572_36285</name>
</gene>
<protein>
    <submittedName>
        <fullName evidence="3">Histidine kinase</fullName>
    </submittedName>
</protein>
<dbReference type="GO" id="GO:0016301">
    <property type="term" value="F:kinase activity"/>
    <property type="evidence" value="ECO:0007669"/>
    <property type="project" value="UniProtKB-KW"/>
</dbReference>
<keyword evidence="1" id="KW-0472">Membrane</keyword>
<dbReference type="InterPro" id="IPR050640">
    <property type="entry name" value="Bact_2-comp_sensor_kinase"/>
</dbReference>
<feature type="transmembrane region" description="Helical" evidence="1">
    <location>
        <begin position="76"/>
        <end position="98"/>
    </location>
</feature>
<feature type="transmembrane region" description="Helical" evidence="1">
    <location>
        <begin position="47"/>
        <end position="64"/>
    </location>
</feature>
<dbReference type="RefSeq" id="WP_206715535.1">
    <property type="nucleotide sequence ID" value="NZ_CP071091.1"/>
</dbReference>
<dbReference type="Proteomes" id="UP000663090">
    <property type="component" value="Chromosome"/>
</dbReference>
<dbReference type="InterPro" id="IPR036890">
    <property type="entry name" value="HATPase_C_sf"/>
</dbReference>
<feature type="transmembrane region" description="Helical" evidence="1">
    <location>
        <begin position="118"/>
        <end position="136"/>
    </location>
</feature>
<dbReference type="EMBL" id="CP071091">
    <property type="protein sequence ID" value="QSQ13732.1"/>
    <property type="molecule type" value="Genomic_DNA"/>
</dbReference>
<keyword evidence="1" id="KW-0812">Transmembrane</keyword>
<dbReference type="SUPFAM" id="SSF55874">
    <property type="entry name" value="ATPase domain of HSP90 chaperone/DNA topoisomerase II/histidine kinase"/>
    <property type="match status" value="1"/>
</dbReference>